<dbReference type="SUPFAM" id="SSF101908">
    <property type="entry name" value="Putative isomerase YbhE"/>
    <property type="match status" value="1"/>
</dbReference>
<dbReference type="PANTHER" id="PTHR13211:SF0">
    <property type="entry name" value="TELOMERASE CAJAL BODY PROTEIN 1"/>
    <property type="match status" value="1"/>
</dbReference>
<dbReference type="PANTHER" id="PTHR13211">
    <property type="entry name" value="TELOMERASE CAJAL BODY PROTEIN 1"/>
    <property type="match status" value="1"/>
</dbReference>
<evidence type="ECO:0000313" key="1">
    <source>
        <dbReference type="EMBL" id="KDR72798.1"/>
    </source>
</evidence>
<dbReference type="STRING" id="685588.A0A067T193"/>
<accession>A0A067T193</accession>
<gene>
    <name evidence="1" type="ORF">GALMADRAFT_734236</name>
</gene>
<dbReference type="InterPro" id="IPR051150">
    <property type="entry name" value="SWT21/TCAB1_mRNA_Telomere"/>
</dbReference>
<dbReference type="EMBL" id="KL142387">
    <property type="protein sequence ID" value="KDR72798.1"/>
    <property type="molecule type" value="Genomic_DNA"/>
</dbReference>
<dbReference type="Proteomes" id="UP000027222">
    <property type="component" value="Unassembled WGS sequence"/>
</dbReference>
<reference evidence="2" key="1">
    <citation type="journal article" date="2014" name="Proc. Natl. Acad. Sci. U.S.A.">
        <title>Extensive sampling of basidiomycete genomes demonstrates inadequacy of the white-rot/brown-rot paradigm for wood decay fungi.</title>
        <authorList>
            <person name="Riley R."/>
            <person name="Salamov A.A."/>
            <person name="Brown D.W."/>
            <person name="Nagy L.G."/>
            <person name="Floudas D."/>
            <person name="Held B.W."/>
            <person name="Levasseur A."/>
            <person name="Lombard V."/>
            <person name="Morin E."/>
            <person name="Otillar R."/>
            <person name="Lindquist E.A."/>
            <person name="Sun H."/>
            <person name="LaButti K.M."/>
            <person name="Schmutz J."/>
            <person name="Jabbour D."/>
            <person name="Luo H."/>
            <person name="Baker S.E."/>
            <person name="Pisabarro A.G."/>
            <person name="Walton J.D."/>
            <person name="Blanchette R.A."/>
            <person name="Henrissat B."/>
            <person name="Martin F."/>
            <person name="Cullen D."/>
            <person name="Hibbett D.S."/>
            <person name="Grigoriev I.V."/>
        </authorList>
    </citation>
    <scope>NUCLEOTIDE SEQUENCE [LARGE SCALE GENOMIC DNA]</scope>
    <source>
        <strain evidence="2">CBS 339.88</strain>
    </source>
</reference>
<evidence type="ECO:0000313" key="2">
    <source>
        <dbReference type="Proteomes" id="UP000027222"/>
    </source>
</evidence>
<dbReference type="InterPro" id="IPR015943">
    <property type="entry name" value="WD40/YVTN_repeat-like_dom_sf"/>
</dbReference>
<name>A0A067T193_GALM3</name>
<proteinExistence type="predicted"/>
<dbReference type="Gene3D" id="2.130.10.10">
    <property type="entry name" value="YVTN repeat-like/Quinoprotein amine dehydrogenase"/>
    <property type="match status" value="1"/>
</dbReference>
<sequence length="391" mass="43074">MESSDQTWLPPQYDISETPSLASTLKIGPDTGLVGNFPRVAKWSPDGSVVLAQCENRTFQFFDATSQGSIGDSVAPIRAFPQAAPILDFVWYPTATPHNPAAFCFVASIRECPVKLLDASDGRLRASYRIVDHRERQIAPHSLAFNLTAQRYITCHCFFASFLRIVARLYCGFEDAIEIFDLSRPGEGSRMHTTPSKKSKDGLKGIISSIAFSPAYSPDECFYAAGSFSPISGNIAMFSDAGQEPLMFVGGGPSAGVTQLQFNPAKPHILYATYRGKASGFVYSWDIRSNVDVPLEVFQSSPVGNDSKTNQKIRFDVDLAGRFLSIGDQRGNISVFDLDNPKSNDGETNSSLYGSSLEGMFDTKFSQPNLQFKAHDGKFNRLIHFHEFIQH</sequence>
<organism evidence="1 2">
    <name type="scientific">Galerina marginata (strain CBS 339.88)</name>
    <dbReference type="NCBI Taxonomy" id="685588"/>
    <lineage>
        <taxon>Eukaryota</taxon>
        <taxon>Fungi</taxon>
        <taxon>Dikarya</taxon>
        <taxon>Basidiomycota</taxon>
        <taxon>Agaricomycotina</taxon>
        <taxon>Agaricomycetes</taxon>
        <taxon>Agaricomycetidae</taxon>
        <taxon>Agaricales</taxon>
        <taxon>Agaricineae</taxon>
        <taxon>Strophariaceae</taxon>
        <taxon>Galerina</taxon>
    </lineage>
</organism>
<evidence type="ECO:0008006" key="3">
    <source>
        <dbReference type="Google" id="ProtNLM"/>
    </source>
</evidence>
<dbReference type="OrthoDB" id="239865at2759"/>
<keyword evidence="2" id="KW-1185">Reference proteome</keyword>
<dbReference type="AlphaFoldDB" id="A0A067T193"/>
<protein>
    <recommendedName>
        <fullName evidence="3">DUF2415 domain-containing protein</fullName>
    </recommendedName>
</protein>
<dbReference type="HOGENOM" id="CLU_022731_3_1_1"/>